<dbReference type="Proteomes" id="UP000282957">
    <property type="component" value="Unassembled WGS sequence"/>
</dbReference>
<comment type="caution">
    <text evidence="5">The sequence shown here is derived from an EMBL/GenBank/DDBJ whole genome shotgun (WGS) entry which is preliminary data.</text>
</comment>
<keyword evidence="1" id="KW-0813">Transport</keyword>
<dbReference type="GO" id="GO:0015697">
    <property type="term" value="P:quaternary ammonium group transport"/>
    <property type="evidence" value="ECO:0007669"/>
    <property type="project" value="UniProtKB-ARBA"/>
</dbReference>
<dbReference type="PROSITE" id="PS00211">
    <property type="entry name" value="ABC_TRANSPORTER_1"/>
    <property type="match status" value="1"/>
</dbReference>
<accession>A0A437M2E9</accession>
<dbReference type="InterPro" id="IPR003593">
    <property type="entry name" value="AAA+_ATPase"/>
</dbReference>
<dbReference type="InterPro" id="IPR027417">
    <property type="entry name" value="P-loop_NTPase"/>
</dbReference>
<evidence type="ECO:0000259" key="4">
    <source>
        <dbReference type="PROSITE" id="PS50893"/>
    </source>
</evidence>
<reference evidence="5 6" key="1">
    <citation type="submission" date="2019-01" db="EMBL/GenBank/DDBJ databases">
        <authorList>
            <person name="Chen W.-M."/>
        </authorList>
    </citation>
    <scope>NUCLEOTIDE SEQUENCE [LARGE SCALE GENOMIC DNA]</scope>
    <source>
        <strain evidence="5 6">CCP-6</strain>
    </source>
</reference>
<dbReference type="Pfam" id="PF00005">
    <property type="entry name" value="ABC_tran"/>
    <property type="match status" value="1"/>
</dbReference>
<dbReference type="InterPro" id="IPR003439">
    <property type="entry name" value="ABC_transporter-like_ATP-bd"/>
</dbReference>
<name>A0A437M2E9_9PROT</name>
<keyword evidence="2" id="KW-0547">Nucleotide-binding</keyword>
<dbReference type="GO" id="GO:0043190">
    <property type="term" value="C:ATP-binding cassette (ABC) transporter complex"/>
    <property type="evidence" value="ECO:0007669"/>
    <property type="project" value="InterPro"/>
</dbReference>
<feature type="domain" description="ABC transporter" evidence="4">
    <location>
        <begin position="11"/>
        <end position="241"/>
    </location>
</feature>
<dbReference type="Gene3D" id="3.40.50.300">
    <property type="entry name" value="P-loop containing nucleotide triphosphate hydrolases"/>
    <property type="match status" value="1"/>
</dbReference>
<evidence type="ECO:0000256" key="1">
    <source>
        <dbReference type="ARBA" id="ARBA00022448"/>
    </source>
</evidence>
<dbReference type="Pfam" id="PF08402">
    <property type="entry name" value="TOBE_2"/>
    <property type="match status" value="1"/>
</dbReference>
<evidence type="ECO:0000256" key="3">
    <source>
        <dbReference type="ARBA" id="ARBA00022840"/>
    </source>
</evidence>
<proteinExistence type="predicted"/>
<dbReference type="InterPro" id="IPR017871">
    <property type="entry name" value="ABC_transporter-like_CS"/>
</dbReference>
<dbReference type="OrthoDB" id="9802264at2"/>
<dbReference type="FunFam" id="3.40.50.300:FF:000425">
    <property type="entry name" value="Probable ABC transporter, ATP-binding subunit"/>
    <property type="match status" value="1"/>
</dbReference>
<organism evidence="5 6">
    <name type="scientific">Rhodovarius crocodyli</name>
    <dbReference type="NCBI Taxonomy" id="1979269"/>
    <lineage>
        <taxon>Bacteria</taxon>
        <taxon>Pseudomonadati</taxon>
        <taxon>Pseudomonadota</taxon>
        <taxon>Alphaproteobacteria</taxon>
        <taxon>Acetobacterales</taxon>
        <taxon>Roseomonadaceae</taxon>
        <taxon>Rhodovarius</taxon>
    </lineage>
</organism>
<keyword evidence="3 5" id="KW-0067">ATP-binding</keyword>
<gene>
    <name evidence="5" type="ORF">EOD42_20470</name>
</gene>
<dbReference type="InterPro" id="IPR013611">
    <property type="entry name" value="Transp-assoc_OB_typ2"/>
</dbReference>
<dbReference type="GO" id="GO:0005524">
    <property type="term" value="F:ATP binding"/>
    <property type="evidence" value="ECO:0007669"/>
    <property type="project" value="UniProtKB-KW"/>
</dbReference>
<evidence type="ECO:0000256" key="2">
    <source>
        <dbReference type="ARBA" id="ARBA00022741"/>
    </source>
</evidence>
<evidence type="ECO:0000313" key="6">
    <source>
        <dbReference type="Proteomes" id="UP000282957"/>
    </source>
</evidence>
<dbReference type="InterPro" id="IPR008995">
    <property type="entry name" value="Mo/tungstate-bd_C_term_dom"/>
</dbReference>
<dbReference type="PANTHER" id="PTHR42781">
    <property type="entry name" value="SPERMIDINE/PUTRESCINE IMPORT ATP-BINDING PROTEIN POTA"/>
    <property type="match status" value="1"/>
</dbReference>
<dbReference type="PROSITE" id="PS50893">
    <property type="entry name" value="ABC_TRANSPORTER_2"/>
    <property type="match status" value="1"/>
</dbReference>
<dbReference type="SMART" id="SM00382">
    <property type="entry name" value="AAA"/>
    <property type="match status" value="1"/>
</dbReference>
<protein>
    <submittedName>
        <fullName evidence="5">ABC transporter ATP-binding protein</fullName>
    </submittedName>
</protein>
<dbReference type="GO" id="GO:0022857">
    <property type="term" value="F:transmembrane transporter activity"/>
    <property type="evidence" value="ECO:0007669"/>
    <property type="project" value="InterPro"/>
</dbReference>
<sequence>MEPGGDAVAGLEVSGLTKHYGAHAAIQDIGFRLERGALLTLLGPSGCGKTTLLRSIGGFVATDSGTIRVEGQEISALPPERRPTATVFQGYALFPHMSVAANVAYGLKIQGMLKSEIAERVRDALAAVQLSAMAERMPSQLSGGQQQRVALARCLVVRPRILLLDEPFSALDRNLREEMQVELRKLQQRMGITTVVVTHDQQEAYILSDWVAVMNAGRLHQFDRPAGVYDRPATRFVAGFTGMTNILAGHGDGTHFIAEGIGRFPVAAPALPGSALGLRPGALRLVDPADPAACAVGEVAFVAMTGAEALCEITCPGGALQVAMPRRDGPPAPGALVGVAMVNPDEAVVLAA</sequence>
<keyword evidence="6" id="KW-1185">Reference proteome</keyword>
<dbReference type="GO" id="GO:0016887">
    <property type="term" value="F:ATP hydrolysis activity"/>
    <property type="evidence" value="ECO:0007669"/>
    <property type="project" value="InterPro"/>
</dbReference>
<dbReference type="SUPFAM" id="SSF52540">
    <property type="entry name" value="P-loop containing nucleoside triphosphate hydrolases"/>
    <property type="match status" value="1"/>
</dbReference>
<evidence type="ECO:0000313" key="5">
    <source>
        <dbReference type="EMBL" id="RVT91858.1"/>
    </source>
</evidence>
<dbReference type="PANTHER" id="PTHR42781:SF4">
    <property type="entry name" value="SPERMIDINE_PUTRESCINE IMPORT ATP-BINDING PROTEIN POTA"/>
    <property type="match status" value="1"/>
</dbReference>
<dbReference type="SUPFAM" id="SSF50331">
    <property type="entry name" value="MOP-like"/>
    <property type="match status" value="1"/>
</dbReference>
<dbReference type="EMBL" id="SACL01000009">
    <property type="protein sequence ID" value="RVT91858.1"/>
    <property type="molecule type" value="Genomic_DNA"/>
</dbReference>
<dbReference type="InterPro" id="IPR050093">
    <property type="entry name" value="ABC_SmlMolc_Importer"/>
</dbReference>
<dbReference type="AlphaFoldDB" id="A0A437M2E9"/>